<dbReference type="Gene3D" id="3.40.50.11350">
    <property type="match status" value="1"/>
</dbReference>
<sequence>MPRSTILTQQADSFRFQAWIRRIQYPRDCRATTGAITRRDYFYVLGLGAQMVSMKFNFVHSLLQGMVYHLPTTHYANPLRCPSRSFDCYFEPPTNCSTAQHARTLDVKIHWCFDIPRRRLTRMARLRAVHSSAWYHAQLSAFLFRPNAAMREYIEASRAGMEYANVQNRTRSVSTHRGANSSCVAMHIRRTDKHSEDHRTKERGFQDFVHIYKSWAYWSYPGVPSQLQVLLGSEDKTTFTKMPRLLSPSLVYWLPSRLFVMDSTAGKRFINIKQGNHRLAELYGLQEDEAEADRKAGRPPNPSLRKDEGMALIAQILLMSQCDVFIGSYSSNVAILVHDLLLARKVALHEEAISLDVNGRTYCGCGASFCMQIERKLEKGYSLGSTPLTAKQLVEKFQY</sequence>
<name>A0AB34IR37_PRYPA</name>
<dbReference type="AlphaFoldDB" id="A0AB34IR37"/>
<evidence type="ECO:0000313" key="1">
    <source>
        <dbReference type="EMBL" id="KAL1504018.1"/>
    </source>
</evidence>
<dbReference type="GO" id="GO:0046921">
    <property type="term" value="F:alpha-(1-&gt;6)-fucosyltransferase activity"/>
    <property type="evidence" value="ECO:0007669"/>
    <property type="project" value="TreeGrafter"/>
</dbReference>
<protein>
    <submittedName>
        <fullName evidence="1">Uncharacterized protein</fullName>
    </submittedName>
</protein>
<proteinExistence type="predicted"/>
<evidence type="ECO:0000313" key="2">
    <source>
        <dbReference type="Proteomes" id="UP001515480"/>
    </source>
</evidence>
<reference evidence="1 2" key="1">
    <citation type="journal article" date="2024" name="Science">
        <title>Giant polyketide synthase enzymes in the biosynthesis of giant marine polyether toxins.</title>
        <authorList>
            <person name="Fallon T.R."/>
            <person name="Shende V.V."/>
            <person name="Wierzbicki I.H."/>
            <person name="Pendleton A.L."/>
            <person name="Watervoot N.F."/>
            <person name="Auber R.P."/>
            <person name="Gonzalez D.J."/>
            <person name="Wisecaver J.H."/>
            <person name="Moore B.S."/>
        </authorList>
    </citation>
    <scope>NUCLEOTIDE SEQUENCE [LARGE SCALE GENOMIC DNA]</scope>
    <source>
        <strain evidence="1 2">12B1</strain>
    </source>
</reference>
<keyword evidence="2" id="KW-1185">Reference proteome</keyword>
<dbReference type="PANTHER" id="PTHR13132">
    <property type="entry name" value="ALPHA- 1,6 -FUCOSYLTRANSFERASE"/>
    <property type="match status" value="1"/>
</dbReference>
<accession>A0AB34IR37</accession>
<dbReference type="PANTHER" id="PTHR13132:SF29">
    <property type="entry name" value="ALPHA-(1,6)-FUCOSYLTRANSFERASE"/>
    <property type="match status" value="1"/>
</dbReference>
<organism evidence="1 2">
    <name type="scientific">Prymnesium parvum</name>
    <name type="common">Toxic golden alga</name>
    <dbReference type="NCBI Taxonomy" id="97485"/>
    <lineage>
        <taxon>Eukaryota</taxon>
        <taxon>Haptista</taxon>
        <taxon>Haptophyta</taxon>
        <taxon>Prymnesiophyceae</taxon>
        <taxon>Prymnesiales</taxon>
        <taxon>Prymnesiaceae</taxon>
        <taxon>Prymnesium</taxon>
    </lineage>
</organism>
<dbReference type="Proteomes" id="UP001515480">
    <property type="component" value="Unassembled WGS sequence"/>
</dbReference>
<comment type="caution">
    <text evidence="1">The sequence shown here is derived from an EMBL/GenBank/DDBJ whole genome shotgun (WGS) entry which is preliminary data.</text>
</comment>
<gene>
    <name evidence="1" type="ORF">AB1Y20_010433</name>
</gene>
<dbReference type="EMBL" id="JBGBPQ010000020">
    <property type="protein sequence ID" value="KAL1504018.1"/>
    <property type="molecule type" value="Genomic_DNA"/>
</dbReference>
<dbReference type="GO" id="GO:0006487">
    <property type="term" value="P:protein N-linked glycosylation"/>
    <property type="evidence" value="ECO:0007669"/>
    <property type="project" value="TreeGrafter"/>
</dbReference>